<protein>
    <submittedName>
        <fullName evidence="1">Uncharacterized protein</fullName>
    </submittedName>
</protein>
<evidence type="ECO:0000313" key="2">
    <source>
        <dbReference type="Proteomes" id="UP000243681"/>
    </source>
</evidence>
<dbReference type="AlphaFoldDB" id="C8TE30"/>
<dbReference type="EMBL" id="AM269894">
    <property type="protein sequence ID" value="CAK51516.1"/>
    <property type="molecule type" value="Genomic_DNA"/>
</dbReference>
<organism evidence="1 2">
    <name type="scientific">Eimeria tenella</name>
    <name type="common">Coccidian parasite</name>
    <dbReference type="NCBI Taxonomy" id="5802"/>
    <lineage>
        <taxon>Eukaryota</taxon>
        <taxon>Sar</taxon>
        <taxon>Alveolata</taxon>
        <taxon>Apicomplexa</taxon>
        <taxon>Conoidasida</taxon>
        <taxon>Coccidia</taxon>
        <taxon>Eucoccidiorida</taxon>
        <taxon>Eimeriorina</taxon>
        <taxon>Eimeriidae</taxon>
        <taxon>Eimeria</taxon>
    </lineage>
</organism>
<proteinExistence type="predicted"/>
<evidence type="ECO:0000313" key="1">
    <source>
        <dbReference type="EMBL" id="CAK51516.1"/>
    </source>
</evidence>
<sequence length="88" mass="10657">MDGDIIVQNNQNATAAFHAEGQCIILMIAYLRDFLSYYEHNSVIFPIPYHSEQWCRKYLRRRARYKLQRHYMLEVIYQLSTNVYYATE</sequence>
<dbReference type="Proteomes" id="UP000243681">
    <property type="component" value="Chromosome 1"/>
</dbReference>
<name>C8TE30_EIMTE</name>
<accession>C8TE30</accession>
<gene>
    <name evidence="1" type="ORF">e1004f01.tmp0161</name>
</gene>
<reference evidence="1 2" key="1">
    <citation type="journal article" date="2007" name="Genome Res.">
        <title>Sequencing and analysis of chromosome 1 of Eimeria tenella reveals a unique segmental organization.</title>
        <authorList>
            <person name="Ling K.H."/>
            <person name="Rajandream M.A."/>
            <person name="Rivailler P."/>
            <person name="Ivens A."/>
            <person name="Yap S.J."/>
            <person name="Madeira A.M.B.N."/>
            <person name="Mungall K."/>
            <person name="Billington K."/>
            <person name="Yee W.Y."/>
            <person name="Bankier A.T."/>
            <person name="Carroll F."/>
            <person name="Durham A.M."/>
            <person name="Peters N."/>
            <person name="Loo S.S."/>
            <person name="Mat-Isa M.N."/>
            <person name="Novaes J."/>
            <person name="Quail M."/>
            <person name="Rosli R."/>
            <person name="Shamsudin M.N."/>
            <person name="Sobreira T.J.P."/>
            <person name="Tivey A.R."/>
            <person name="Wai S.F."/>
            <person name="White S."/>
            <person name="Wu X."/>
            <person name="Kerhornou A.X."/>
            <person name="Blake D."/>
            <person name="Mohamed R."/>
            <person name="Shirley M."/>
            <person name="Gruber A."/>
            <person name="Berriman M."/>
            <person name="Tomley F."/>
            <person name="Dear P.H."/>
            <person name="Wan K.L."/>
        </authorList>
    </citation>
    <scope>NUCLEOTIDE SEQUENCE [LARGE SCALE GENOMIC DNA]</scope>
    <source>
        <strain evidence="1 2">Houghton</strain>
    </source>
</reference>